<evidence type="ECO:0000313" key="10">
    <source>
        <dbReference type="EMBL" id="KIK16826.1"/>
    </source>
</evidence>
<keyword evidence="11" id="KW-1185">Reference proteome</keyword>
<evidence type="ECO:0000256" key="3">
    <source>
        <dbReference type="ARBA" id="ARBA00012834"/>
    </source>
</evidence>
<evidence type="ECO:0000256" key="2">
    <source>
        <dbReference type="ARBA" id="ARBA00010703"/>
    </source>
</evidence>
<protein>
    <recommendedName>
        <fullName evidence="4 8">Leucine carboxyl methyltransferase 1</fullName>
        <ecNumber evidence="3 8">2.1.1.233</ecNumber>
    </recommendedName>
</protein>
<sequence>MLPPSPQPISRRVERTQDADAAIRQTDSDAALARLSAVKKGYLTDSFIGHLVPRSQLQLPRPPLINVGTYVRSYSIDHLVEEWISISKQEHKPCQIVSLGAGSDTRFWRIATGPYNDYLRVYAELDFPEVTVKKAMSIRKSKQLSTVLGPPENVSLAQGGLALRSPKYHLLPCDLRKPPSEILPSLLGDILSPSSPTLLLFECVLVYMSPEASSNLIQWFVDYFQSSAVSPNPGVLGAIVYEMFGLQDSFGQVMMNNLRSRNVSLIGALPYPSVQTLPERFTRHNFTMSKALTLREIREKFIPKPELARISALEMLDEVEELNLVLDHYAITWGVDLDPTPELSSVGWTQWGMRTARGLPDGHESR</sequence>
<evidence type="ECO:0000256" key="9">
    <source>
        <dbReference type="PIRSR" id="PIRSR016305-1"/>
    </source>
</evidence>
<dbReference type="InterPro" id="IPR007213">
    <property type="entry name" value="Ppm1/Ppm2/Tcmp"/>
</dbReference>
<dbReference type="STRING" id="765257.A0A0C9YJE6"/>
<dbReference type="EMBL" id="KN833845">
    <property type="protein sequence ID" value="KIK16826.1"/>
    <property type="molecule type" value="Genomic_DNA"/>
</dbReference>
<evidence type="ECO:0000256" key="4">
    <source>
        <dbReference type="ARBA" id="ARBA00017497"/>
    </source>
</evidence>
<dbReference type="Pfam" id="PF04072">
    <property type="entry name" value="LCM"/>
    <property type="match status" value="1"/>
</dbReference>
<dbReference type="PANTHER" id="PTHR13600">
    <property type="entry name" value="LEUCINE CARBOXYL METHYLTRANSFERASE"/>
    <property type="match status" value="1"/>
</dbReference>
<keyword evidence="6 8" id="KW-0808">Transferase</keyword>
<evidence type="ECO:0000256" key="1">
    <source>
        <dbReference type="ARBA" id="ARBA00000724"/>
    </source>
</evidence>
<evidence type="ECO:0000256" key="7">
    <source>
        <dbReference type="ARBA" id="ARBA00022691"/>
    </source>
</evidence>
<feature type="binding site" evidence="9">
    <location>
        <begin position="174"/>
        <end position="175"/>
    </location>
    <ligand>
        <name>S-adenosyl-L-methionine</name>
        <dbReference type="ChEBI" id="CHEBI:59789"/>
    </ligand>
</feature>
<gene>
    <name evidence="10" type="ORF">PISMIDRAFT_685910</name>
</gene>
<evidence type="ECO:0000256" key="6">
    <source>
        <dbReference type="ARBA" id="ARBA00022679"/>
    </source>
</evidence>
<feature type="binding site" evidence="9">
    <location>
        <position position="72"/>
    </location>
    <ligand>
        <name>S-adenosyl-L-methionine</name>
        <dbReference type="ChEBI" id="CHEBI:59789"/>
    </ligand>
</feature>
<dbReference type="InterPro" id="IPR029063">
    <property type="entry name" value="SAM-dependent_MTases_sf"/>
</dbReference>
<evidence type="ECO:0000313" key="11">
    <source>
        <dbReference type="Proteomes" id="UP000054018"/>
    </source>
</evidence>
<dbReference type="SUPFAM" id="SSF53335">
    <property type="entry name" value="S-adenosyl-L-methionine-dependent methyltransferases"/>
    <property type="match status" value="1"/>
</dbReference>
<reference evidence="11" key="2">
    <citation type="submission" date="2015-01" db="EMBL/GenBank/DDBJ databases">
        <title>Evolutionary Origins and Diversification of the Mycorrhizal Mutualists.</title>
        <authorList>
            <consortium name="DOE Joint Genome Institute"/>
            <consortium name="Mycorrhizal Genomics Consortium"/>
            <person name="Kohler A."/>
            <person name="Kuo A."/>
            <person name="Nagy L.G."/>
            <person name="Floudas D."/>
            <person name="Copeland A."/>
            <person name="Barry K.W."/>
            <person name="Cichocki N."/>
            <person name="Veneault-Fourrey C."/>
            <person name="LaButti K."/>
            <person name="Lindquist E.A."/>
            <person name="Lipzen A."/>
            <person name="Lundell T."/>
            <person name="Morin E."/>
            <person name="Murat C."/>
            <person name="Riley R."/>
            <person name="Ohm R."/>
            <person name="Sun H."/>
            <person name="Tunlid A."/>
            <person name="Henrissat B."/>
            <person name="Grigoriev I.V."/>
            <person name="Hibbett D.S."/>
            <person name="Martin F."/>
        </authorList>
    </citation>
    <scope>NUCLEOTIDE SEQUENCE [LARGE SCALE GENOMIC DNA]</scope>
    <source>
        <strain evidence="11">441</strain>
    </source>
</reference>
<comment type="function">
    <text evidence="8">Methylates the carboxyl group of the C-terminal leucine residue of protein phosphatase 2A catalytic subunits to form alpha-leucine ester residues.</text>
</comment>
<evidence type="ECO:0000256" key="5">
    <source>
        <dbReference type="ARBA" id="ARBA00022603"/>
    </source>
</evidence>
<name>A0A0C9YJE6_9AGAM</name>
<dbReference type="Gene3D" id="3.40.50.150">
    <property type="entry name" value="Vaccinia Virus protein VP39"/>
    <property type="match status" value="1"/>
</dbReference>
<dbReference type="EC" id="2.1.1.233" evidence="3 8"/>
<reference evidence="10 11" key="1">
    <citation type="submission" date="2014-04" db="EMBL/GenBank/DDBJ databases">
        <authorList>
            <consortium name="DOE Joint Genome Institute"/>
            <person name="Kuo A."/>
            <person name="Kohler A."/>
            <person name="Costa M.D."/>
            <person name="Nagy L.G."/>
            <person name="Floudas D."/>
            <person name="Copeland A."/>
            <person name="Barry K.W."/>
            <person name="Cichocki N."/>
            <person name="Veneault-Fourrey C."/>
            <person name="LaButti K."/>
            <person name="Lindquist E.A."/>
            <person name="Lipzen A."/>
            <person name="Lundell T."/>
            <person name="Morin E."/>
            <person name="Murat C."/>
            <person name="Sun H."/>
            <person name="Tunlid A."/>
            <person name="Henrissat B."/>
            <person name="Grigoriev I.V."/>
            <person name="Hibbett D.S."/>
            <person name="Martin F."/>
            <person name="Nordberg H.P."/>
            <person name="Cantor M.N."/>
            <person name="Hua S.X."/>
        </authorList>
    </citation>
    <scope>NUCLEOTIDE SEQUENCE [LARGE SCALE GENOMIC DNA]</scope>
    <source>
        <strain evidence="10 11">441</strain>
    </source>
</reference>
<keyword evidence="5 8" id="KW-0489">Methyltransferase</keyword>
<dbReference type="PIRSF" id="PIRSF016305">
    <property type="entry name" value="LCM_mtfrase"/>
    <property type="match status" value="1"/>
</dbReference>
<proteinExistence type="inferred from homology"/>
<feature type="binding site" evidence="9">
    <location>
        <position position="100"/>
    </location>
    <ligand>
        <name>S-adenosyl-L-methionine</name>
        <dbReference type="ChEBI" id="CHEBI:59789"/>
    </ligand>
</feature>
<feature type="binding site" evidence="9">
    <location>
        <position position="202"/>
    </location>
    <ligand>
        <name>S-adenosyl-L-methionine</name>
        <dbReference type="ChEBI" id="CHEBI:59789"/>
    </ligand>
</feature>
<comment type="catalytic activity">
    <reaction evidence="1 8">
        <text>[phosphatase 2A protein]-C-terminal L-leucine + S-adenosyl-L-methionine = [phosphatase 2A protein]-C-terminal L-leucine methyl ester + S-adenosyl-L-homocysteine</text>
        <dbReference type="Rhea" id="RHEA:48544"/>
        <dbReference type="Rhea" id="RHEA-COMP:12134"/>
        <dbReference type="Rhea" id="RHEA-COMP:12135"/>
        <dbReference type="ChEBI" id="CHEBI:57856"/>
        <dbReference type="ChEBI" id="CHEBI:59789"/>
        <dbReference type="ChEBI" id="CHEBI:90516"/>
        <dbReference type="ChEBI" id="CHEBI:90517"/>
        <dbReference type="EC" id="2.1.1.233"/>
    </reaction>
</comment>
<evidence type="ECO:0000256" key="8">
    <source>
        <dbReference type="PIRNR" id="PIRNR016305"/>
    </source>
</evidence>
<dbReference type="OrthoDB" id="203237at2759"/>
<accession>A0A0C9YJE6</accession>
<dbReference type="AlphaFoldDB" id="A0A0C9YJE6"/>
<dbReference type="Proteomes" id="UP000054018">
    <property type="component" value="Unassembled WGS sequence"/>
</dbReference>
<dbReference type="GO" id="GO:0032259">
    <property type="term" value="P:methylation"/>
    <property type="evidence" value="ECO:0007669"/>
    <property type="project" value="UniProtKB-KW"/>
</dbReference>
<comment type="similarity">
    <text evidence="2 8">Belongs to the methyltransferase superfamily. LCMT family.</text>
</comment>
<dbReference type="HOGENOM" id="CLU_031312_1_0_1"/>
<dbReference type="InterPro" id="IPR016651">
    <property type="entry name" value="LCMT1"/>
</dbReference>
<organism evidence="10 11">
    <name type="scientific">Pisolithus microcarpus 441</name>
    <dbReference type="NCBI Taxonomy" id="765257"/>
    <lineage>
        <taxon>Eukaryota</taxon>
        <taxon>Fungi</taxon>
        <taxon>Dikarya</taxon>
        <taxon>Basidiomycota</taxon>
        <taxon>Agaricomycotina</taxon>
        <taxon>Agaricomycetes</taxon>
        <taxon>Agaricomycetidae</taxon>
        <taxon>Boletales</taxon>
        <taxon>Sclerodermatineae</taxon>
        <taxon>Pisolithaceae</taxon>
        <taxon>Pisolithus</taxon>
    </lineage>
</organism>
<dbReference type="PANTHER" id="PTHR13600:SF21">
    <property type="entry name" value="LEUCINE CARBOXYL METHYLTRANSFERASE 1"/>
    <property type="match status" value="1"/>
</dbReference>
<dbReference type="GO" id="GO:0018423">
    <property type="term" value="F:protein C-terminal leucine carboxyl O-methyltransferase activity"/>
    <property type="evidence" value="ECO:0007669"/>
    <property type="project" value="UniProtKB-EC"/>
</dbReference>
<keyword evidence="7 8" id="KW-0949">S-adenosyl-L-methionine</keyword>